<dbReference type="Pfam" id="PF20981">
    <property type="entry name" value="AAR2_1st"/>
    <property type="match status" value="1"/>
</dbReference>
<dbReference type="InterPro" id="IPR033648">
    <property type="entry name" value="AAR2_C"/>
</dbReference>
<dbReference type="CDD" id="cd13777">
    <property type="entry name" value="Aar2_N"/>
    <property type="match status" value="1"/>
</dbReference>
<accession>A0A9N9CPT6</accession>
<comment type="caution">
    <text evidence="5">The sequence shown here is derived from an EMBL/GenBank/DDBJ whole genome shotgun (WGS) entry which is preliminary data.</text>
</comment>
<dbReference type="Proteomes" id="UP000789572">
    <property type="component" value="Unassembled WGS sequence"/>
</dbReference>
<dbReference type="Pfam" id="PF05282">
    <property type="entry name" value="AAR2"/>
    <property type="match status" value="1"/>
</dbReference>
<sequence length="420" mass="48595">MFYNGGKSESKAVMDPETAQALFDKGAFLVFLNAPEEMEFGIDCNSWRTGPKFMGVKLIPPGLHYVHYSASANSGAGLRNGFFKFYEEREIVIKEWDSTREDVKNDFEIEEDQRERISSDMRRLDPYLGAYPLSPPTTWRKWVHLTDFISRPLISRVLPHQGKISNISDSSIDEEEIAHLGKHEKTVESEGEAIAEDSGAMQSTQNDVTKMPTNDTQETRIEFTKFDLKKSWRQGATGPEVTRYAQDKSWLLRDLLERVYNQDPKELLGELQLAFVCLLIAGNFAGLTQWRSLIQLVCSCQEALEQCTDTLFTRFLDVLSYQLEECQMDFFYEIEMDKSFLLHALKALSRNIDLVYSTSATPQKLHTLKRRFESFRAFLDKKFNWTWVRESQDEDEDEGEYAPVVVELDEDYDFNVQEET</sequence>
<evidence type="ECO:0000259" key="3">
    <source>
        <dbReference type="Pfam" id="PF05282"/>
    </source>
</evidence>
<evidence type="ECO:0000256" key="1">
    <source>
        <dbReference type="ARBA" id="ARBA00006281"/>
    </source>
</evidence>
<feature type="compositionally biased region" description="Polar residues" evidence="2">
    <location>
        <begin position="200"/>
        <end position="212"/>
    </location>
</feature>
<feature type="domain" description="AAR2 C-terminal" evidence="3">
    <location>
        <begin position="223"/>
        <end position="386"/>
    </location>
</feature>
<dbReference type="AlphaFoldDB" id="A0A9N9CPT6"/>
<dbReference type="FunFam" id="2.60.34.20:FF:000001">
    <property type="entry name" value="protein AAR2 homolog"/>
    <property type="match status" value="1"/>
</dbReference>
<feature type="domain" description="AAR2 N-terminal" evidence="4">
    <location>
        <begin position="26"/>
        <end position="159"/>
    </location>
</feature>
<dbReference type="Gene3D" id="2.60.34.20">
    <property type="match status" value="1"/>
</dbReference>
<dbReference type="OrthoDB" id="201752at2759"/>
<dbReference type="EMBL" id="CAJVPJ010001913">
    <property type="protein sequence ID" value="CAG8607680.1"/>
    <property type="molecule type" value="Genomic_DNA"/>
</dbReference>
<dbReference type="PANTHER" id="PTHR12689:SF4">
    <property type="entry name" value="PROTEIN AAR2 HOMOLOG"/>
    <property type="match status" value="1"/>
</dbReference>
<comment type="similarity">
    <text evidence="1">Belongs to the AAR2 family.</text>
</comment>
<dbReference type="PANTHER" id="PTHR12689">
    <property type="entry name" value="A1 CISTRON SPLICING FACTOR AAR2-RELATED"/>
    <property type="match status" value="1"/>
</dbReference>
<reference evidence="5" key="1">
    <citation type="submission" date="2021-06" db="EMBL/GenBank/DDBJ databases">
        <authorList>
            <person name="Kallberg Y."/>
            <person name="Tangrot J."/>
            <person name="Rosling A."/>
        </authorList>
    </citation>
    <scope>NUCLEOTIDE SEQUENCE</scope>
    <source>
        <strain evidence="5">IA702</strain>
    </source>
</reference>
<keyword evidence="6" id="KW-1185">Reference proteome</keyword>
<dbReference type="InterPro" id="IPR038514">
    <property type="entry name" value="AAR2_C_sf"/>
</dbReference>
<dbReference type="Gene3D" id="1.25.40.550">
    <property type="entry name" value="Aar2, C-terminal domain-like"/>
    <property type="match status" value="1"/>
</dbReference>
<feature type="region of interest" description="Disordered" evidence="2">
    <location>
        <begin position="182"/>
        <end position="212"/>
    </location>
</feature>
<evidence type="ECO:0000313" key="5">
    <source>
        <dbReference type="EMBL" id="CAG8607680.1"/>
    </source>
</evidence>
<dbReference type="InterPro" id="IPR033647">
    <property type="entry name" value="Aar2_N"/>
</dbReference>
<evidence type="ECO:0000256" key="2">
    <source>
        <dbReference type="SAM" id="MobiDB-lite"/>
    </source>
</evidence>
<dbReference type="InterPro" id="IPR038516">
    <property type="entry name" value="AAR2_N_sf"/>
</dbReference>
<evidence type="ECO:0000313" key="6">
    <source>
        <dbReference type="Proteomes" id="UP000789572"/>
    </source>
</evidence>
<name>A0A9N9CPT6_9GLOM</name>
<gene>
    <name evidence="5" type="ORF">POCULU_LOCUS7790</name>
</gene>
<protein>
    <submittedName>
        <fullName evidence="5">9792_t:CDS:1</fullName>
    </submittedName>
</protein>
<evidence type="ECO:0000259" key="4">
    <source>
        <dbReference type="Pfam" id="PF20981"/>
    </source>
</evidence>
<proteinExistence type="inferred from homology"/>
<dbReference type="InterPro" id="IPR007946">
    <property type="entry name" value="AAR2"/>
</dbReference>
<dbReference type="GO" id="GO:0000244">
    <property type="term" value="P:spliceosomal tri-snRNP complex assembly"/>
    <property type="evidence" value="ECO:0007669"/>
    <property type="project" value="TreeGrafter"/>
</dbReference>
<dbReference type="CDD" id="cd13778">
    <property type="entry name" value="Aar2_C"/>
    <property type="match status" value="1"/>
</dbReference>
<organism evidence="5 6">
    <name type="scientific">Paraglomus occultum</name>
    <dbReference type="NCBI Taxonomy" id="144539"/>
    <lineage>
        <taxon>Eukaryota</taxon>
        <taxon>Fungi</taxon>
        <taxon>Fungi incertae sedis</taxon>
        <taxon>Mucoromycota</taxon>
        <taxon>Glomeromycotina</taxon>
        <taxon>Glomeromycetes</taxon>
        <taxon>Paraglomerales</taxon>
        <taxon>Paraglomeraceae</taxon>
        <taxon>Paraglomus</taxon>
    </lineage>
</organism>